<dbReference type="Proteomes" id="UP000032611">
    <property type="component" value="Chromosome"/>
</dbReference>
<evidence type="ECO:0000313" key="3">
    <source>
        <dbReference type="Proteomes" id="UP000032611"/>
    </source>
</evidence>
<dbReference type="AlphaFoldDB" id="A0A0D5LKL4"/>
<dbReference type="RefSeq" id="WP_045679050.1">
    <property type="nucleotide sequence ID" value="NZ_CP010803.1"/>
</dbReference>
<keyword evidence="1" id="KW-1133">Transmembrane helix</keyword>
<keyword evidence="1" id="KW-0812">Transmembrane</keyword>
<dbReference type="PATRIC" id="fig|1486262.3.peg.77"/>
<organism evidence="2 3">
    <name type="scientific">Martelella endophytica</name>
    <dbReference type="NCBI Taxonomy" id="1486262"/>
    <lineage>
        <taxon>Bacteria</taxon>
        <taxon>Pseudomonadati</taxon>
        <taxon>Pseudomonadota</taxon>
        <taxon>Alphaproteobacteria</taxon>
        <taxon>Hyphomicrobiales</taxon>
        <taxon>Aurantimonadaceae</taxon>
        <taxon>Martelella</taxon>
    </lineage>
</organism>
<sequence>MNTSHRDGVIPSLHRHLLPALTFFLKVVLCLIVLYAAFTLLAWSINPDSWDYLNALIWVGIYAVFCS</sequence>
<feature type="transmembrane region" description="Helical" evidence="1">
    <location>
        <begin position="21"/>
        <end position="43"/>
    </location>
</feature>
<dbReference type="EMBL" id="CP010803">
    <property type="protein sequence ID" value="AJY44480.1"/>
    <property type="molecule type" value="Genomic_DNA"/>
</dbReference>
<dbReference type="STRING" id="1486262.TM49_00360"/>
<dbReference type="HOGENOM" id="CLU_2807361_0_0_5"/>
<gene>
    <name evidence="2" type="ORF">TM49_00360</name>
</gene>
<keyword evidence="1" id="KW-0472">Membrane</keyword>
<reference evidence="2 3" key="1">
    <citation type="journal article" date="2015" name="Genome Announc.">
        <title>Complete genome sequence of Martelella endophytica YC6887, which has antifungal activity associated with a halophyte.</title>
        <authorList>
            <person name="Khan A."/>
            <person name="Khan H."/>
            <person name="Chung E.J."/>
            <person name="Hossain M.T."/>
            <person name="Chung Y.R."/>
        </authorList>
    </citation>
    <scope>NUCLEOTIDE SEQUENCE [LARGE SCALE GENOMIC DNA]</scope>
    <source>
        <strain evidence="2">YC6887</strain>
    </source>
</reference>
<name>A0A0D5LKL4_MAREN</name>
<proteinExistence type="predicted"/>
<dbReference type="KEGG" id="mey:TM49_00360"/>
<accession>A0A0D5LKL4</accession>
<evidence type="ECO:0000313" key="2">
    <source>
        <dbReference type="EMBL" id="AJY44480.1"/>
    </source>
</evidence>
<keyword evidence="3" id="KW-1185">Reference proteome</keyword>
<protein>
    <submittedName>
        <fullName evidence="2">Uncharacterized protein</fullName>
    </submittedName>
</protein>
<evidence type="ECO:0000256" key="1">
    <source>
        <dbReference type="SAM" id="Phobius"/>
    </source>
</evidence>